<comment type="caution">
    <text evidence="4">The sequence shown here is derived from an EMBL/GenBank/DDBJ whole genome shotgun (WGS) entry which is preliminary data.</text>
</comment>
<proteinExistence type="predicted"/>
<dbReference type="AlphaFoldDB" id="A0A8H5BBQ5"/>
<dbReference type="InterPro" id="IPR000073">
    <property type="entry name" value="AB_hydrolase_1"/>
</dbReference>
<keyword evidence="5" id="KW-1185">Reference proteome</keyword>
<evidence type="ECO:0000256" key="2">
    <source>
        <dbReference type="ARBA" id="ARBA00023098"/>
    </source>
</evidence>
<sequence>MILGALSLEMTRGNKYSTNHITKKAGSPEFWDFCIDEFARYDVPNSIDFVLDHTGATFLQYVGFSQGTAQAFAALSIHPELNRKISTFVALAPIMHPPGYASRLLDYIIKKNPGIIFKFFGRRSMFPSVAFWQATLPTFVLHASMDFALVFLLGFQNHNISSLQKRASYTHIYCSSSVKTVVHWAQIMRDATFGTYQPIEPARTNVPLMPKYATQSIKTPMVLIYGGRDDLVAIDTIRERLPPGTRYLELPNYEHIDVLWGNNVENDVIPHVLSALNSSKADLLVR</sequence>
<organism evidence="4 5">
    <name type="scientific">Psilocybe cf. subviscida</name>
    <dbReference type="NCBI Taxonomy" id="2480587"/>
    <lineage>
        <taxon>Eukaryota</taxon>
        <taxon>Fungi</taxon>
        <taxon>Dikarya</taxon>
        <taxon>Basidiomycota</taxon>
        <taxon>Agaricomycotina</taxon>
        <taxon>Agaricomycetes</taxon>
        <taxon>Agaricomycetidae</taxon>
        <taxon>Agaricales</taxon>
        <taxon>Agaricineae</taxon>
        <taxon>Strophariaceae</taxon>
        <taxon>Psilocybe</taxon>
    </lineage>
</organism>
<accession>A0A8H5BBQ5</accession>
<keyword evidence="1" id="KW-0442">Lipid degradation</keyword>
<dbReference type="Gene3D" id="3.40.50.1820">
    <property type="entry name" value="alpha/beta hydrolase"/>
    <property type="match status" value="1"/>
</dbReference>
<evidence type="ECO:0000313" key="5">
    <source>
        <dbReference type="Proteomes" id="UP000567179"/>
    </source>
</evidence>
<name>A0A8H5BBQ5_9AGAR</name>
<protein>
    <recommendedName>
        <fullName evidence="3">AB hydrolase-1 domain-containing protein</fullName>
    </recommendedName>
</protein>
<dbReference type="EMBL" id="JAACJJ010000029">
    <property type="protein sequence ID" value="KAF5319493.1"/>
    <property type="molecule type" value="Genomic_DNA"/>
</dbReference>
<feature type="domain" description="AB hydrolase-1" evidence="3">
    <location>
        <begin position="12"/>
        <end position="261"/>
    </location>
</feature>
<dbReference type="Pfam" id="PF00561">
    <property type="entry name" value="Abhydrolase_1"/>
    <property type="match status" value="1"/>
</dbReference>
<keyword evidence="2" id="KW-0443">Lipid metabolism</keyword>
<dbReference type="Proteomes" id="UP000567179">
    <property type="component" value="Unassembled WGS sequence"/>
</dbReference>
<gene>
    <name evidence="4" type="ORF">D9619_008738</name>
</gene>
<dbReference type="PANTHER" id="PTHR11005">
    <property type="entry name" value="LYSOSOMAL ACID LIPASE-RELATED"/>
    <property type="match status" value="1"/>
</dbReference>
<evidence type="ECO:0000259" key="3">
    <source>
        <dbReference type="Pfam" id="PF00561"/>
    </source>
</evidence>
<dbReference type="SUPFAM" id="SSF53474">
    <property type="entry name" value="alpha/beta-Hydrolases"/>
    <property type="match status" value="1"/>
</dbReference>
<evidence type="ECO:0000256" key="1">
    <source>
        <dbReference type="ARBA" id="ARBA00022963"/>
    </source>
</evidence>
<evidence type="ECO:0000313" key="4">
    <source>
        <dbReference type="EMBL" id="KAF5319493.1"/>
    </source>
</evidence>
<dbReference type="InterPro" id="IPR029058">
    <property type="entry name" value="AB_hydrolase_fold"/>
</dbReference>
<dbReference type="OrthoDB" id="9974421at2759"/>
<dbReference type="GO" id="GO:0016042">
    <property type="term" value="P:lipid catabolic process"/>
    <property type="evidence" value="ECO:0007669"/>
    <property type="project" value="UniProtKB-KW"/>
</dbReference>
<reference evidence="4 5" key="1">
    <citation type="journal article" date="2020" name="ISME J.">
        <title>Uncovering the hidden diversity of litter-decomposition mechanisms in mushroom-forming fungi.</title>
        <authorList>
            <person name="Floudas D."/>
            <person name="Bentzer J."/>
            <person name="Ahren D."/>
            <person name="Johansson T."/>
            <person name="Persson P."/>
            <person name="Tunlid A."/>
        </authorList>
    </citation>
    <scope>NUCLEOTIDE SEQUENCE [LARGE SCALE GENOMIC DNA]</scope>
    <source>
        <strain evidence="4 5">CBS 101986</strain>
    </source>
</reference>